<dbReference type="Gene3D" id="1.10.260.40">
    <property type="entry name" value="lambda repressor-like DNA-binding domains"/>
    <property type="match status" value="1"/>
</dbReference>
<gene>
    <name evidence="1" type="ORF">PsAD2_00242</name>
</gene>
<dbReference type="CDD" id="cd00093">
    <property type="entry name" value="HTH_XRE"/>
    <property type="match status" value="1"/>
</dbReference>
<evidence type="ECO:0008006" key="3">
    <source>
        <dbReference type="Google" id="ProtNLM"/>
    </source>
</evidence>
<protein>
    <recommendedName>
        <fullName evidence="3">HTH cro/C1-type domain-containing protein</fullName>
    </recommendedName>
</protein>
<dbReference type="AlphaFoldDB" id="A0A161VCB7"/>
<evidence type="ECO:0000313" key="2">
    <source>
        <dbReference type="Proteomes" id="UP000076577"/>
    </source>
</evidence>
<organism evidence="1 2">
    <name type="scientific">Pseudovibrio axinellae</name>
    <dbReference type="NCBI Taxonomy" id="989403"/>
    <lineage>
        <taxon>Bacteria</taxon>
        <taxon>Pseudomonadati</taxon>
        <taxon>Pseudomonadota</taxon>
        <taxon>Alphaproteobacteria</taxon>
        <taxon>Hyphomicrobiales</taxon>
        <taxon>Stappiaceae</taxon>
        <taxon>Pseudovibrio</taxon>
    </lineage>
</organism>
<sequence>MSPAEFKATRLKLELSQRDLGRILNTDQHTVRRWEDTSGKRPPNPIACRVLEWMLNGYRPPEFPYANNA</sequence>
<dbReference type="InterPro" id="IPR001387">
    <property type="entry name" value="Cro/C1-type_HTH"/>
</dbReference>
<evidence type="ECO:0000313" key="1">
    <source>
        <dbReference type="EMBL" id="KZL21816.1"/>
    </source>
</evidence>
<accession>A0A161VCB7</accession>
<reference evidence="1 2" key="1">
    <citation type="journal article" date="2016" name="Front. Microbiol.">
        <title>Comparative Genomic Analysis Reveals a Diverse Repertoire of Genes Involved in Prokaryote-Eukaryote Interactions within the Pseudovibrio Genus.</title>
        <authorList>
            <person name="Romano S."/>
            <person name="Fernandez-Guerra A."/>
            <person name="Reen F.J."/>
            <person name="Glockner F.O."/>
            <person name="Crowley S.P."/>
            <person name="O'Sullivan O."/>
            <person name="Cotter P.D."/>
            <person name="Adams C."/>
            <person name="Dobson A.D."/>
            <person name="O'Gara F."/>
        </authorList>
    </citation>
    <scope>NUCLEOTIDE SEQUENCE [LARGE SCALE GENOMIC DNA]</scope>
    <source>
        <strain evidence="1 2">Ad2</strain>
    </source>
</reference>
<dbReference type="Proteomes" id="UP000076577">
    <property type="component" value="Unassembled WGS sequence"/>
</dbReference>
<dbReference type="SUPFAM" id="SSF47413">
    <property type="entry name" value="lambda repressor-like DNA-binding domains"/>
    <property type="match status" value="1"/>
</dbReference>
<dbReference type="GO" id="GO:0003677">
    <property type="term" value="F:DNA binding"/>
    <property type="evidence" value="ECO:0007669"/>
    <property type="project" value="InterPro"/>
</dbReference>
<dbReference type="InterPro" id="IPR010982">
    <property type="entry name" value="Lambda_DNA-bd_dom_sf"/>
</dbReference>
<keyword evidence="2" id="KW-1185">Reference proteome</keyword>
<comment type="caution">
    <text evidence="1">The sequence shown here is derived from an EMBL/GenBank/DDBJ whole genome shotgun (WGS) entry which is preliminary data.</text>
</comment>
<dbReference type="EMBL" id="LMCB01000002">
    <property type="protein sequence ID" value="KZL21816.1"/>
    <property type="molecule type" value="Genomic_DNA"/>
</dbReference>
<name>A0A161VCB7_9HYPH</name>
<proteinExistence type="predicted"/>